<comment type="similarity">
    <text evidence="6">Belongs to the ABC-4 integral membrane protein family.</text>
</comment>
<keyword evidence="3 8" id="KW-0812">Transmembrane</keyword>
<evidence type="ECO:0000256" key="3">
    <source>
        <dbReference type="ARBA" id="ARBA00022692"/>
    </source>
</evidence>
<dbReference type="PANTHER" id="PTHR30572:SF4">
    <property type="entry name" value="ABC TRANSPORTER PERMEASE YTRF"/>
    <property type="match status" value="1"/>
</dbReference>
<evidence type="ECO:0000256" key="1">
    <source>
        <dbReference type="ARBA" id="ARBA00004651"/>
    </source>
</evidence>
<protein>
    <recommendedName>
        <fullName evidence="9">ABC3 transporter permease C-terminal domain-containing protein</fullName>
    </recommendedName>
</protein>
<organism evidence="10 11">
    <name type="scientific">Kitasatospora griseola</name>
    <name type="common">Streptomyces griseolosporeus</name>
    <dbReference type="NCBI Taxonomy" id="2064"/>
    <lineage>
        <taxon>Bacteria</taxon>
        <taxon>Bacillati</taxon>
        <taxon>Actinomycetota</taxon>
        <taxon>Actinomycetes</taxon>
        <taxon>Kitasatosporales</taxon>
        <taxon>Streptomycetaceae</taxon>
        <taxon>Kitasatospora</taxon>
    </lineage>
</organism>
<keyword evidence="4 8" id="KW-1133">Transmembrane helix</keyword>
<evidence type="ECO:0000313" key="11">
    <source>
        <dbReference type="Proteomes" id="UP000032066"/>
    </source>
</evidence>
<feature type="compositionally biased region" description="Basic and acidic residues" evidence="7">
    <location>
        <begin position="95"/>
        <end position="112"/>
    </location>
</feature>
<proteinExistence type="inferred from homology"/>
<dbReference type="Pfam" id="PF02687">
    <property type="entry name" value="FtsX"/>
    <property type="match status" value="1"/>
</dbReference>
<evidence type="ECO:0000256" key="8">
    <source>
        <dbReference type="SAM" id="Phobius"/>
    </source>
</evidence>
<evidence type="ECO:0000313" key="10">
    <source>
        <dbReference type="EMBL" id="KIQ63574.1"/>
    </source>
</evidence>
<dbReference type="GO" id="GO:0022857">
    <property type="term" value="F:transmembrane transporter activity"/>
    <property type="evidence" value="ECO:0007669"/>
    <property type="project" value="TreeGrafter"/>
</dbReference>
<dbReference type="InterPro" id="IPR050250">
    <property type="entry name" value="Macrolide_Exporter_MacB"/>
</dbReference>
<dbReference type="Proteomes" id="UP000032066">
    <property type="component" value="Unassembled WGS sequence"/>
</dbReference>
<name>A0A0D0PLZ8_KITGR</name>
<evidence type="ECO:0000256" key="6">
    <source>
        <dbReference type="ARBA" id="ARBA00038076"/>
    </source>
</evidence>
<dbReference type="EMBL" id="JXZB01000004">
    <property type="protein sequence ID" value="KIQ63574.1"/>
    <property type="molecule type" value="Genomic_DNA"/>
</dbReference>
<accession>A0A0D0PLZ8</accession>
<feature type="transmembrane region" description="Helical" evidence="8">
    <location>
        <begin position="309"/>
        <end position="334"/>
    </location>
</feature>
<dbReference type="PATRIC" id="fig|2064.6.peg.7129"/>
<sequence>MRLTAWRAALRIARRDAMRAKGRSALVVAMIALPILGVAGVDVVARSAQLEPSEKVARVMGTADARIGVAQRGDIVLQAPNPDDETQTGGPGRDGQPRTKTPEEKRSADTEPADLIKELLPAGAKLVPMPAGPRTTVTTKEGRMTAEAVEVDLSDPVWHGMVNRLRGTLPAQPNEMAATQEFLNQSGLRLGDSTAIHGLEAKPFTITAVVEIPADLKRVELFARPGSVIAPLAQADPERAAAPQSSETWLVQLPAGAAALDWPKVLELNKYGFAVSSKAVLMNPPARSEVPLYQQPGRQTYGGIDKMTIAIVGTVVGMALLEIVLLAGPAFAVGARRSRRQLGLLAAGGGDRGHVRAVVLGGGVVLGVTGALTGLVLAILLVAVFRDNAEQFAGRRFGHFDLQPLDLLAIAVVGLVTGLLAAVVPAFQAARQDVVVALTGRGGTKPPSRIVAVLGLIMIGGGAALALACATTGTAVVYGLLGGSVIAELGMLLCTPMLIGLFGRLGRHLPLSPRLALRDSVRHRGRTAPAVAAVMAAVAGAVAVGIYTTSSTEQQRREYQPSAPPNTVALYAGWGPTADQDRLPMMREVVESNIPDLGERADVWDATPTAKCNPGAPCGWVQVVLPESKRCPADAARSPEEFERLHTDPRCAVNRDRGERRSTMFGETLVGDAALLHTLFGVRDQAAEQALADGRILVFRPDYVENGKVDLLVTDPFDQKKMHEDNNYRPAERHLLADAVQVHAQAPFGNAMMTRQAAEKIGLGTRAAGSLWMPAAEPSDKAYQKANGSLAKLDDNAVLGVERGFHPDVDLITVGLTVFAGLVALGAAGIATGLAAADSQQDLATLAAVGASGGIRRRLSGFQCGVIAAMGSVLGLFCGAVPSIALRIFEAKDRASWLPPDQPTPDPVIAVPWAELAAMVVGLPVVAVLLAALLTRSRIALGRRAA</sequence>
<feature type="transmembrane region" description="Helical" evidence="8">
    <location>
        <begin position="485"/>
        <end position="506"/>
    </location>
</feature>
<dbReference type="AlphaFoldDB" id="A0A0D0PLZ8"/>
<feature type="region of interest" description="Disordered" evidence="7">
    <location>
        <begin position="71"/>
        <end position="112"/>
    </location>
</feature>
<dbReference type="InterPro" id="IPR003838">
    <property type="entry name" value="ABC3_permease_C"/>
</dbReference>
<feature type="domain" description="ABC3 transporter permease C-terminal" evidence="9">
    <location>
        <begin position="316"/>
        <end position="433"/>
    </location>
</feature>
<gene>
    <name evidence="10" type="ORF">TR51_33695</name>
</gene>
<evidence type="ECO:0000256" key="7">
    <source>
        <dbReference type="SAM" id="MobiDB-lite"/>
    </source>
</evidence>
<feature type="transmembrane region" description="Helical" evidence="8">
    <location>
        <begin position="405"/>
        <end position="429"/>
    </location>
</feature>
<feature type="transmembrane region" description="Helical" evidence="8">
    <location>
        <begin position="450"/>
        <end position="479"/>
    </location>
</feature>
<dbReference type="GO" id="GO:0005886">
    <property type="term" value="C:plasma membrane"/>
    <property type="evidence" value="ECO:0007669"/>
    <property type="project" value="UniProtKB-SubCell"/>
</dbReference>
<feature type="transmembrane region" description="Helical" evidence="8">
    <location>
        <begin position="527"/>
        <end position="547"/>
    </location>
</feature>
<feature type="transmembrane region" description="Helical" evidence="8">
    <location>
        <begin position="811"/>
        <end position="837"/>
    </location>
</feature>
<evidence type="ECO:0000256" key="5">
    <source>
        <dbReference type="ARBA" id="ARBA00023136"/>
    </source>
</evidence>
<dbReference type="OrthoDB" id="3405625at2"/>
<feature type="transmembrane region" description="Helical" evidence="8">
    <location>
        <begin position="909"/>
        <end position="934"/>
    </location>
</feature>
<dbReference type="STRING" id="2064.TR51_33695"/>
<evidence type="ECO:0000259" key="9">
    <source>
        <dbReference type="Pfam" id="PF02687"/>
    </source>
</evidence>
<feature type="transmembrane region" description="Helical" evidence="8">
    <location>
        <begin position="866"/>
        <end position="889"/>
    </location>
</feature>
<dbReference type="RefSeq" id="WP_052509789.1">
    <property type="nucleotide sequence ID" value="NZ_JXZB01000004.1"/>
</dbReference>
<keyword evidence="5 8" id="KW-0472">Membrane</keyword>
<comment type="subcellular location">
    <subcellularLocation>
        <location evidence="1">Cell membrane</location>
        <topology evidence="1">Multi-pass membrane protein</topology>
    </subcellularLocation>
</comment>
<comment type="caution">
    <text evidence="10">The sequence shown here is derived from an EMBL/GenBank/DDBJ whole genome shotgun (WGS) entry which is preliminary data.</text>
</comment>
<evidence type="ECO:0000256" key="4">
    <source>
        <dbReference type="ARBA" id="ARBA00022989"/>
    </source>
</evidence>
<keyword evidence="11" id="KW-1185">Reference proteome</keyword>
<dbReference type="PANTHER" id="PTHR30572">
    <property type="entry name" value="MEMBRANE COMPONENT OF TRANSPORTER-RELATED"/>
    <property type="match status" value="1"/>
</dbReference>
<evidence type="ECO:0000256" key="2">
    <source>
        <dbReference type="ARBA" id="ARBA00022475"/>
    </source>
</evidence>
<reference evidence="10 11" key="1">
    <citation type="submission" date="2015-02" db="EMBL/GenBank/DDBJ databases">
        <title>Draft genome sequence of Kitasatospora griseola MF730-N6, a bafilomycin, terpentecin and satosporin producer.</title>
        <authorList>
            <person name="Arens J.C."/>
            <person name="Haltli B."/>
            <person name="Kerr R.G."/>
        </authorList>
    </citation>
    <scope>NUCLEOTIDE SEQUENCE [LARGE SCALE GENOMIC DNA]</scope>
    <source>
        <strain evidence="10 11">MF730-N6</strain>
    </source>
</reference>
<feature type="transmembrane region" description="Helical" evidence="8">
    <location>
        <begin position="355"/>
        <end position="385"/>
    </location>
</feature>
<keyword evidence="2" id="KW-1003">Cell membrane</keyword>